<dbReference type="Proteomes" id="UP000085678">
    <property type="component" value="Unplaced"/>
</dbReference>
<organism evidence="2 3">
    <name type="scientific">Lingula anatina</name>
    <name type="common">Brachiopod</name>
    <name type="synonym">Lingula unguis</name>
    <dbReference type="NCBI Taxonomy" id="7574"/>
    <lineage>
        <taxon>Eukaryota</taxon>
        <taxon>Metazoa</taxon>
        <taxon>Spiralia</taxon>
        <taxon>Lophotrochozoa</taxon>
        <taxon>Brachiopoda</taxon>
        <taxon>Linguliformea</taxon>
        <taxon>Lingulata</taxon>
        <taxon>Lingulida</taxon>
        <taxon>Linguloidea</taxon>
        <taxon>Lingulidae</taxon>
        <taxon>Lingula</taxon>
    </lineage>
</organism>
<reference evidence="3" key="1">
    <citation type="submission" date="2025-08" db="UniProtKB">
        <authorList>
            <consortium name="RefSeq"/>
        </authorList>
    </citation>
    <scope>IDENTIFICATION</scope>
    <source>
        <tissue evidence="3">Gonads</tissue>
    </source>
</reference>
<keyword evidence="1" id="KW-1133">Transmembrane helix</keyword>
<keyword evidence="2" id="KW-1185">Reference proteome</keyword>
<sequence>MAKTCCCGCLDLKKGAMGCGMYGIIAGIIWTGIYAYDAKTTEDGKVYTTFHLGIQSSVFGYKQVVASTAISAIWVVFSIVLLLGVVLGRLRFLWPWIVFIFLRCLFWGLVTIWYIVRLANVVATTDILNVYATIFLAETFLLPLCIDVYTLACVSAYHREVMYTEKSLTESDYEDL</sequence>
<evidence type="ECO:0000256" key="1">
    <source>
        <dbReference type="SAM" id="Phobius"/>
    </source>
</evidence>
<feature type="transmembrane region" description="Helical" evidence="1">
    <location>
        <begin position="93"/>
        <end position="116"/>
    </location>
</feature>
<keyword evidence="1" id="KW-0472">Membrane</keyword>
<accession>A0A1S3HQE5</accession>
<dbReference type="InParanoid" id="A0A1S3HQE5"/>
<dbReference type="KEGG" id="lak:106156878"/>
<feature type="transmembrane region" description="Helical" evidence="1">
    <location>
        <begin position="128"/>
        <end position="157"/>
    </location>
</feature>
<dbReference type="GeneID" id="106156878"/>
<feature type="transmembrane region" description="Helical" evidence="1">
    <location>
        <begin position="64"/>
        <end position="86"/>
    </location>
</feature>
<dbReference type="RefSeq" id="XP_013387761.1">
    <property type="nucleotide sequence ID" value="XM_013532307.1"/>
</dbReference>
<dbReference type="AlphaFoldDB" id="A0A1S3HQE5"/>
<evidence type="ECO:0000313" key="2">
    <source>
        <dbReference type="Proteomes" id="UP000085678"/>
    </source>
</evidence>
<protein>
    <submittedName>
        <fullName evidence="3">Uncharacterized protein LOC106156878</fullName>
    </submittedName>
</protein>
<name>A0A1S3HQE5_LINAN</name>
<keyword evidence="1" id="KW-0812">Transmembrane</keyword>
<gene>
    <name evidence="3" type="primary">LOC106156878</name>
</gene>
<evidence type="ECO:0000313" key="3">
    <source>
        <dbReference type="RefSeq" id="XP_013387761.1"/>
    </source>
</evidence>
<proteinExistence type="predicted"/>
<feature type="transmembrane region" description="Helical" evidence="1">
    <location>
        <begin position="19"/>
        <end position="36"/>
    </location>
</feature>